<name>A0A4R4XCD7_9ACTN</name>
<dbReference type="AlphaFoldDB" id="A0A4R4XCD7"/>
<evidence type="ECO:0000313" key="1">
    <source>
        <dbReference type="EMBL" id="TDD28366.1"/>
    </source>
</evidence>
<organism evidence="1 2">
    <name type="scientific">Kribbella turkmenica</name>
    <dbReference type="NCBI Taxonomy" id="2530375"/>
    <lineage>
        <taxon>Bacteria</taxon>
        <taxon>Bacillati</taxon>
        <taxon>Actinomycetota</taxon>
        <taxon>Actinomycetes</taxon>
        <taxon>Propionibacteriales</taxon>
        <taxon>Kribbellaceae</taxon>
        <taxon>Kribbella</taxon>
    </lineage>
</organism>
<dbReference type="RefSeq" id="WP_132317673.1">
    <property type="nucleotide sequence ID" value="NZ_SMKR01000022.1"/>
</dbReference>
<reference evidence="1 2" key="1">
    <citation type="submission" date="2019-02" db="EMBL/GenBank/DDBJ databases">
        <title>Draft genome sequences of novel Actinobacteria.</title>
        <authorList>
            <person name="Sahin N."/>
            <person name="Ay H."/>
            <person name="Saygin H."/>
        </authorList>
    </citation>
    <scope>NUCLEOTIDE SEQUENCE [LARGE SCALE GENOMIC DNA]</scope>
    <source>
        <strain evidence="1 2">16K104</strain>
    </source>
</reference>
<accession>A0A4R4XCD7</accession>
<evidence type="ECO:0000313" key="2">
    <source>
        <dbReference type="Proteomes" id="UP000295172"/>
    </source>
</evidence>
<comment type="caution">
    <text evidence="1">The sequence shown here is derived from an EMBL/GenBank/DDBJ whole genome shotgun (WGS) entry which is preliminary data.</text>
</comment>
<protein>
    <submittedName>
        <fullName evidence="1">Uncharacterized protein</fullName>
    </submittedName>
</protein>
<gene>
    <name evidence="1" type="ORF">E1218_07550</name>
</gene>
<dbReference type="Proteomes" id="UP000295172">
    <property type="component" value="Unassembled WGS sequence"/>
</dbReference>
<sequence>MASVTAAVAEIWTCRTALDLLDQSVSSQVARRHPQLLDDEDVRGLWWLSQYLHVWLLKGPGLEYCSHPAVGFYPHPYEFCLDVLTRAIHYNGSLECISRFPALWHDCRLHEQTAPAFMAKPEFQPLLRAGQDERRRLHSEYVASQQTRG</sequence>
<dbReference type="OrthoDB" id="9827885at2"/>
<keyword evidence="2" id="KW-1185">Reference proteome</keyword>
<proteinExistence type="predicted"/>
<dbReference type="EMBL" id="SMKR01000022">
    <property type="protein sequence ID" value="TDD28366.1"/>
    <property type="molecule type" value="Genomic_DNA"/>
</dbReference>